<feature type="compositionally biased region" description="Basic and acidic residues" evidence="3">
    <location>
        <begin position="633"/>
        <end position="642"/>
    </location>
</feature>
<keyword evidence="2" id="KW-0677">Repeat</keyword>
<name>A0AAV4VBB4_9ARAC</name>
<dbReference type="PANTHER" id="PTHR45632">
    <property type="entry name" value="LD33804P"/>
    <property type="match status" value="1"/>
</dbReference>
<dbReference type="InterPro" id="IPR015915">
    <property type="entry name" value="Kelch-typ_b-propeller"/>
</dbReference>
<keyword evidence="5" id="KW-1185">Reference proteome</keyword>
<dbReference type="Pfam" id="PF24681">
    <property type="entry name" value="Kelch_KLHDC2_KLHL20_DRC7"/>
    <property type="match status" value="1"/>
</dbReference>
<feature type="region of interest" description="Disordered" evidence="3">
    <location>
        <begin position="517"/>
        <end position="549"/>
    </location>
</feature>
<organism evidence="4 5">
    <name type="scientific">Caerostris darwini</name>
    <dbReference type="NCBI Taxonomy" id="1538125"/>
    <lineage>
        <taxon>Eukaryota</taxon>
        <taxon>Metazoa</taxon>
        <taxon>Ecdysozoa</taxon>
        <taxon>Arthropoda</taxon>
        <taxon>Chelicerata</taxon>
        <taxon>Arachnida</taxon>
        <taxon>Araneae</taxon>
        <taxon>Araneomorphae</taxon>
        <taxon>Entelegynae</taxon>
        <taxon>Araneoidea</taxon>
        <taxon>Araneidae</taxon>
        <taxon>Caerostris</taxon>
    </lineage>
</organism>
<dbReference type="PANTHER" id="PTHR45632:SF3">
    <property type="entry name" value="KELCH-LIKE PROTEIN 32"/>
    <property type="match status" value="1"/>
</dbReference>
<sequence length="652" mass="73251">MTLGVILSVDTAEKSSDSSLEIKEGTKSEKSYSKLPRLLDPNLGLLPYFPPLEIIYEAKMNLPWNIAPYFLDILPQSPCCNLEDCILLFGGLNPFKPDDFVLGGYCPLQRKEGEMLAVPSTVRLDLSTTLWKKCADMKVARASHAMVAFGSHLYVFGGRDSCGDIISSVEMYDTQADSWREISQLLQPSMGLSAICVGDQIWLLGGIISLKSKNGDRNISPDVYSFKPSFKSWTVQQPLPAPLAYLSCVSSQDTMWVVGGSRLPKESSHTPLVSCAIVWHLQLNIRPHKWKILTSLSSPTHACSVTLSGRDLYVFGGMQSETMKVTNKVEIINIDTGIVRSGIRMPALLTGSSAVFLPKMASDANIRRKVKSLICRREAVPKLHTYEKSRLPRSSGTTFASKSTDVQERQFQSQYRSDYVPPASKPKFSEDIVIVSKKENTIDYTSYQPFKKPSFLSYSAPQRIDILKSKSGQSLERVRSSEKPESITTVAHLYINADEGAETETETKDSDSYRLSVRTADSNSSIDESLREQKERHTKRFTSNVQSQPPITKVQTYEKDRPGLRRQFVTTLEVPVRAENEYRGLHAGCRQTVKTELYMENWKWKPIVEGYLEPNVDSNPEEPMFKLYSPPTKWKERSRKLNDPVSSRSSSV</sequence>
<dbReference type="InterPro" id="IPR006652">
    <property type="entry name" value="Kelch_1"/>
</dbReference>
<evidence type="ECO:0000313" key="5">
    <source>
        <dbReference type="Proteomes" id="UP001054837"/>
    </source>
</evidence>
<proteinExistence type="predicted"/>
<evidence type="ECO:0000256" key="2">
    <source>
        <dbReference type="ARBA" id="ARBA00022737"/>
    </source>
</evidence>
<comment type="caution">
    <text evidence="4">The sequence shown here is derived from an EMBL/GenBank/DDBJ whole genome shotgun (WGS) entry which is preliminary data.</text>
</comment>
<dbReference type="SMART" id="SM00612">
    <property type="entry name" value="Kelch"/>
    <property type="match status" value="4"/>
</dbReference>
<dbReference type="SUPFAM" id="SSF117281">
    <property type="entry name" value="Kelch motif"/>
    <property type="match status" value="1"/>
</dbReference>
<accession>A0AAV4VBB4</accession>
<keyword evidence="1" id="KW-0880">Kelch repeat</keyword>
<dbReference type="EMBL" id="BPLQ01012712">
    <property type="protein sequence ID" value="GIY67216.1"/>
    <property type="molecule type" value="Genomic_DNA"/>
</dbReference>
<dbReference type="AlphaFoldDB" id="A0AAV4VBB4"/>
<reference evidence="4 5" key="1">
    <citation type="submission" date="2021-06" db="EMBL/GenBank/DDBJ databases">
        <title>Caerostris darwini draft genome.</title>
        <authorList>
            <person name="Kono N."/>
            <person name="Arakawa K."/>
        </authorList>
    </citation>
    <scope>NUCLEOTIDE SEQUENCE [LARGE SCALE GENOMIC DNA]</scope>
</reference>
<protein>
    <submittedName>
        <fullName evidence="4">Beta-scruin</fullName>
    </submittedName>
</protein>
<evidence type="ECO:0000256" key="1">
    <source>
        <dbReference type="ARBA" id="ARBA00022441"/>
    </source>
</evidence>
<gene>
    <name evidence="4" type="ORF">CDAR_118961</name>
</gene>
<feature type="region of interest" description="Disordered" evidence="3">
    <location>
        <begin position="615"/>
        <end position="652"/>
    </location>
</feature>
<dbReference type="Gene3D" id="2.120.10.80">
    <property type="entry name" value="Kelch-type beta propeller"/>
    <property type="match status" value="1"/>
</dbReference>
<dbReference type="Proteomes" id="UP001054837">
    <property type="component" value="Unassembled WGS sequence"/>
</dbReference>
<evidence type="ECO:0000256" key="3">
    <source>
        <dbReference type="SAM" id="MobiDB-lite"/>
    </source>
</evidence>
<evidence type="ECO:0000313" key="4">
    <source>
        <dbReference type="EMBL" id="GIY67216.1"/>
    </source>
</evidence>